<organism evidence="1 2">
    <name type="scientific">Filobasidium floriforme</name>
    <dbReference type="NCBI Taxonomy" id="5210"/>
    <lineage>
        <taxon>Eukaryota</taxon>
        <taxon>Fungi</taxon>
        <taxon>Dikarya</taxon>
        <taxon>Basidiomycota</taxon>
        <taxon>Agaricomycotina</taxon>
        <taxon>Tremellomycetes</taxon>
        <taxon>Filobasidiales</taxon>
        <taxon>Filobasidiaceae</taxon>
        <taxon>Filobasidium</taxon>
    </lineage>
</organism>
<protein>
    <submittedName>
        <fullName evidence="1">Uncharacterized protein</fullName>
    </submittedName>
</protein>
<dbReference type="Proteomes" id="UP000812966">
    <property type="component" value="Unassembled WGS sequence"/>
</dbReference>
<comment type="caution">
    <text evidence="1">The sequence shown here is derived from an EMBL/GenBank/DDBJ whole genome shotgun (WGS) entry which is preliminary data.</text>
</comment>
<gene>
    <name evidence="1" type="ORF">FFLO_07135</name>
</gene>
<sequence length="69" mass="7561">MEVLAIVASWQGRPERNWGFPLPSIPLPLLTATPLRTSGTCSKPRYLNYPLGSPTQTCFGSDCRPVGRT</sequence>
<evidence type="ECO:0000313" key="2">
    <source>
        <dbReference type="Proteomes" id="UP000812966"/>
    </source>
</evidence>
<name>A0A8K0JFK3_9TREE</name>
<keyword evidence="2" id="KW-1185">Reference proteome</keyword>
<dbReference type="EMBL" id="JABELV010000388">
    <property type="protein sequence ID" value="KAG7527237.1"/>
    <property type="molecule type" value="Genomic_DNA"/>
</dbReference>
<evidence type="ECO:0000313" key="1">
    <source>
        <dbReference type="EMBL" id="KAG7527237.1"/>
    </source>
</evidence>
<reference evidence="1" key="1">
    <citation type="submission" date="2020-04" db="EMBL/GenBank/DDBJ databases">
        <title>Analysis of mating type loci in Filobasidium floriforme.</title>
        <authorList>
            <person name="Nowrousian M."/>
        </authorList>
    </citation>
    <scope>NUCLEOTIDE SEQUENCE</scope>
    <source>
        <strain evidence="1">CBS 6242</strain>
    </source>
</reference>
<dbReference type="AlphaFoldDB" id="A0A8K0JFK3"/>
<accession>A0A8K0JFK3</accession>
<proteinExistence type="predicted"/>